<name>A0ABP4VZ62_9ACTN</name>
<keyword evidence="3" id="KW-1185">Reference proteome</keyword>
<gene>
    <name evidence="2" type="ORF">GCM10009681_10000</name>
</gene>
<organism evidence="2 3">
    <name type="scientific">Luedemannella helvata</name>
    <dbReference type="NCBI Taxonomy" id="349315"/>
    <lineage>
        <taxon>Bacteria</taxon>
        <taxon>Bacillati</taxon>
        <taxon>Actinomycetota</taxon>
        <taxon>Actinomycetes</taxon>
        <taxon>Micromonosporales</taxon>
        <taxon>Micromonosporaceae</taxon>
        <taxon>Luedemannella</taxon>
    </lineage>
</organism>
<evidence type="ECO:0000259" key="1">
    <source>
        <dbReference type="Pfam" id="PF19493"/>
    </source>
</evidence>
<proteinExistence type="predicted"/>
<reference evidence="3" key="1">
    <citation type="journal article" date="2019" name="Int. J. Syst. Evol. Microbiol.">
        <title>The Global Catalogue of Microorganisms (GCM) 10K type strain sequencing project: providing services to taxonomists for standard genome sequencing and annotation.</title>
        <authorList>
            <consortium name="The Broad Institute Genomics Platform"/>
            <consortium name="The Broad Institute Genome Sequencing Center for Infectious Disease"/>
            <person name="Wu L."/>
            <person name="Ma J."/>
        </authorList>
    </citation>
    <scope>NUCLEOTIDE SEQUENCE [LARGE SCALE GENOMIC DNA]</scope>
    <source>
        <strain evidence="3">JCM 13249</strain>
    </source>
</reference>
<dbReference type="RefSeq" id="WP_344077318.1">
    <property type="nucleotide sequence ID" value="NZ_BAAALS010000004.1"/>
</dbReference>
<sequence>MATNTVLLKVPVDDTHTEFVEVEVERRDVVEDSVELTADNGRQIGTATYSLASSLDHVLPAVRQVITKLRADEHAPDEISMELGLTIGGETGLFFAKGSAESTFTVTATWRKPNAT</sequence>
<evidence type="ECO:0000313" key="3">
    <source>
        <dbReference type="Proteomes" id="UP001500655"/>
    </source>
</evidence>
<protein>
    <recommendedName>
        <fullName evidence="1">Trypsin-co-occurring domain-containing protein</fullName>
    </recommendedName>
</protein>
<dbReference type="Pfam" id="PF19493">
    <property type="entry name" value="Trypco1"/>
    <property type="match status" value="1"/>
</dbReference>
<dbReference type="EMBL" id="BAAALS010000004">
    <property type="protein sequence ID" value="GAA1741301.1"/>
    <property type="molecule type" value="Genomic_DNA"/>
</dbReference>
<dbReference type="InterPro" id="IPR045794">
    <property type="entry name" value="Trypco1"/>
</dbReference>
<feature type="domain" description="Trypsin-co-occurring" evidence="1">
    <location>
        <begin position="11"/>
        <end position="112"/>
    </location>
</feature>
<dbReference type="NCBIfam" id="NF041216">
    <property type="entry name" value="CU044_2847_fam"/>
    <property type="match status" value="1"/>
</dbReference>
<comment type="caution">
    <text evidence="2">The sequence shown here is derived from an EMBL/GenBank/DDBJ whole genome shotgun (WGS) entry which is preliminary data.</text>
</comment>
<dbReference type="Proteomes" id="UP001500655">
    <property type="component" value="Unassembled WGS sequence"/>
</dbReference>
<evidence type="ECO:0000313" key="2">
    <source>
        <dbReference type="EMBL" id="GAA1741301.1"/>
    </source>
</evidence>
<accession>A0ABP4VZ62</accession>